<evidence type="ECO:0000256" key="1">
    <source>
        <dbReference type="ARBA" id="ARBA00022900"/>
    </source>
</evidence>
<dbReference type="InterPro" id="IPR002919">
    <property type="entry name" value="TIL_dom"/>
</dbReference>
<dbReference type="GO" id="GO:0004867">
    <property type="term" value="F:serine-type endopeptidase inhibitor activity"/>
    <property type="evidence" value="ECO:0007669"/>
    <property type="project" value="UniProtKB-KW"/>
</dbReference>
<dbReference type="InterPro" id="IPR036084">
    <property type="entry name" value="Ser_inhib-like_sf"/>
</dbReference>
<dbReference type="InterPro" id="IPR002350">
    <property type="entry name" value="Kazal_dom"/>
</dbReference>
<dbReference type="AlphaFoldDB" id="A0A914ENA2"/>
<dbReference type="Gene3D" id="2.10.25.10">
    <property type="entry name" value="Laminin"/>
    <property type="match status" value="2"/>
</dbReference>
<keyword evidence="1" id="KW-0722">Serine protease inhibitor</keyword>
<dbReference type="Proteomes" id="UP000887540">
    <property type="component" value="Unplaced"/>
</dbReference>
<keyword evidence="1" id="KW-0646">Protease inhibitor</keyword>
<evidence type="ECO:0000313" key="4">
    <source>
        <dbReference type="Proteomes" id="UP000887540"/>
    </source>
</evidence>
<accession>A0A914ENA2</accession>
<dbReference type="InterPro" id="IPR025615">
    <property type="entry name" value="TILa_dom"/>
</dbReference>
<keyword evidence="4" id="KW-1185">Reference proteome</keyword>
<dbReference type="Pfam" id="PF12714">
    <property type="entry name" value="TILa"/>
    <property type="match status" value="1"/>
</dbReference>
<dbReference type="PANTHER" id="PTHR46160">
    <property type="entry name" value="ALPHA-TECTORIN-RELATED"/>
    <property type="match status" value="1"/>
</dbReference>
<dbReference type="PROSITE" id="PS01186">
    <property type="entry name" value="EGF_2"/>
    <property type="match status" value="1"/>
</dbReference>
<evidence type="ECO:0000259" key="2">
    <source>
        <dbReference type="PROSITE" id="PS00282"/>
    </source>
</evidence>
<organism evidence="4 5">
    <name type="scientific">Acrobeloides nanus</name>
    <dbReference type="NCBI Taxonomy" id="290746"/>
    <lineage>
        <taxon>Eukaryota</taxon>
        <taxon>Metazoa</taxon>
        <taxon>Ecdysozoa</taxon>
        <taxon>Nematoda</taxon>
        <taxon>Chromadorea</taxon>
        <taxon>Rhabditida</taxon>
        <taxon>Tylenchina</taxon>
        <taxon>Cephalobomorpha</taxon>
        <taxon>Cephaloboidea</taxon>
        <taxon>Cephalobidae</taxon>
        <taxon>Acrobeloides</taxon>
    </lineage>
</organism>
<name>A0A914ENA2_9BILA</name>
<dbReference type="InterPro" id="IPR052749">
    <property type="entry name" value="Alpha-tectorin"/>
</dbReference>
<evidence type="ECO:0000259" key="3">
    <source>
        <dbReference type="PROSITE" id="PS01186"/>
    </source>
</evidence>
<dbReference type="SUPFAM" id="SSF57567">
    <property type="entry name" value="Serine protease inhibitors"/>
    <property type="match status" value="1"/>
</dbReference>
<protein>
    <submittedName>
        <fullName evidence="5">EGF-like domain-containing protein</fullName>
    </submittedName>
</protein>
<dbReference type="PROSITE" id="PS00282">
    <property type="entry name" value="KAZAL_1"/>
    <property type="match status" value="1"/>
</dbReference>
<feature type="domain" description="Kazal-like" evidence="2">
    <location>
        <begin position="36"/>
        <end position="59"/>
    </location>
</feature>
<evidence type="ECO:0000313" key="5">
    <source>
        <dbReference type="WBParaSite" id="ACRNAN_scaffold9774.g26000.t1"/>
    </source>
</evidence>
<feature type="domain" description="EGF-like" evidence="3">
    <location>
        <begin position="140"/>
        <end position="153"/>
    </location>
</feature>
<sequence length="205" mass="22393">MLTIPIHIANVGDWRDEVNPHCPAYNCPPDSTYNPCASRCQQTCQPSNGTYGDGCIDTCTEGCNCDPGYVEDTTSKVFKCIRIEECGCTDDNGNTYPANSHWLNDNCTKSFTCQNGTIDEVPNACSVDGYCVLDSGVMQCTCNSGYMGDGYNCTDIDECEDPQVCNQVYGWGTCTNTPEFTLLMTITPTLQLIATWILVEVDGLL</sequence>
<dbReference type="InterPro" id="IPR000742">
    <property type="entry name" value="EGF"/>
</dbReference>
<reference evidence="5" key="1">
    <citation type="submission" date="2022-11" db="UniProtKB">
        <authorList>
            <consortium name="WormBaseParasite"/>
        </authorList>
    </citation>
    <scope>IDENTIFICATION</scope>
</reference>
<dbReference type="WBParaSite" id="ACRNAN_scaffold9774.g26000.t1">
    <property type="protein sequence ID" value="ACRNAN_scaffold9774.g26000.t1"/>
    <property type="gene ID" value="ACRNAN_scaffold9774.g26000"/>
</dbReference>
<proteinExistence type="predicted"/>
<dbReference type="Pfam" id="PF01826">
    <property type="entry name" value="TIL"/>
    <property type="match status" value="1"/>
</dbReference>
<dbReference type="PANTHER" id="PTHR46160:SF8">
    <property type="entry name" value="VWFD DOMAIN-CONTAINING PROTEIN"/>
    <property type="match status" value="1"/>
</dbReference>
<dbReference type="CDD" id="cd19941">
    <property type="entry name" value="TIL"/>
    <property type="match status" value="1"/>
</dbReference>